<dbReference type="KEGG" id="mmab:HQ865_01450"/>
<keyword evidence="2" id="KW-1185">Reference proteome</keyword>
<gene>
    <name evidence="1" type="ORF">HQ865_01450</name>
</gene>
<sequence length="688" mass="76079">MNIIPQIITQPLSSNDNGINTTYRAAIYISIVDAATGEQVPGNGIGVTYQYFYNGTPGITRTQNVIGSLLKIDDADYLEVSNYDGQPVYQLEIRIIAYDNTVPDEPPVDTTNCDVVITAVNIDSKESAPGADDAQITILAQSSQLPLNYSLDGVTYQPSPVFNGLHGGTYMAYVSDARGCTTTYNFSIETIKNLLIAGPSVNIGGSNISRWNAAFNPVVFTYQRKDFEVTNITADGNGKAIINISGSLAGLNPKDMVYLSAGAYKGVYEVKSVSAGQISIDIPYTSTDHNGGYININSLRPYYQVITEISYLDKGTSNTQIIRSVNRPDQTGLVKADISSFLQSLLYVQDGSNYSEINFRDINLSASYTIRYAEVWDNNNPIYISIENPYYVVYAAKQLGDAYGGNLANYVPFPSVDSQTKRASWITDFSEPVYSNGYPFDIGFIYSEALAGLDIYCELTMLDINRQPITGSTQAIGLLNEDGSFLINQDGSRYIIADSSTNDFPIAQHVGLNRLLIDQTFPPEAYYFTLTLKYDVDEVTHTITQTQTVRVDDMVDDRSVYLRWIGLTGSWNYYRFVYNQEVSLDVQNATIIKNYVSDWANQSGIEEVISKTAGQKMKVLAEDLSVADIKGLQSIKYSPKVQMLVNRNPVKWQTVVINTATFAEYETRNGQAPFSVTFNLPGINIQTQ</sequence>
<dbReference type="EMBL" id="CP054139">
    <property type="protein sequence ID" value="QKJ28478.1"/>
    <property type="molecule type" value="Genomic_DNA"/>
</dbReference>
<organism evidence="1 2">
    <name type="scientific">Mucilaginibacter mali</name>
    <dbReference type="NCBI Taxonomy" id="2740462"/>
    <lineage>
        <taxon>Bacteria</taxon>
        <taxon>Pseudomonadati</taxon>
        <taxon>Bacteroidota</taxon>
        <taxon>Sphingobacteriia</taxon>
        <taxon>Sphingobacteriales</taxon>
        <taxon>Sphingobacteriaceae</taxon>
        <taxon>Mucilaginibacter</taxon>
    </lineage>
</organism>
<accession>A0A7D4U8U3</accession>
<evidence type="ECO:0000313" key="1">
    <source>
        <dbReference type="EMBL" id="QKJ28478.1"/>
    </source>
</evidence>
<proteinExistence type="predicted"/>
<dbReference type="AlphaFoldDB" id="A0A7D4U8U3"/>
<name>A0A7D4U8U3_9SPHI</name>
<dbReference type="RefSeq" id="WP_173413180.1">
    <property type="nucleotide sequence ID" value="NZ_CP054139.1"/>
</dbReference>
<protein>
    <submittedName>
        <fullName evidence="1">Uncharacterized protein</fullName>
    </submittedName>
</protein>
<evidence type="ECO:0000313" key="2">
    <source>
        <dbReference type="Proteomes" id="UP000505355"/>
    </source>
</evidence>
<reference evidence="1 2" key="1">
    <citation type="submission" date="2020-05" db="EMBL/GenBank/DDBJ databases">
        <title>Mucilaginibacter mali sp. nov.</title>
        <authorList>
            <person name="Kim H.S."/>
            <person name="Lee K.C."/>
            <person name="Suh M.K."/>
            <person name="Kim J.-S."/>
            <person name="Han K.-I."/>
            <person name="Eom M.K."/>
            <person name="Shin Y.K."/>
            <person name="Lee J.-S."/>
        </authorList>
    </citation>
    <scope>NUCLEOTIDE SEQUENCE [LARGE SCALE GENOMIC DNA]</scope>
    <source>
        <strain evidence="1 2">G2-14</strain>
    </source>
</reference>
<dbReference type="Proteomes" id="UP000505355">
    <property type="component" value="Chromosome"/>
</dbReference>